<reference evidence="4 5" key="1">
    <citation type="submission" date="2018-06" db="EMBL/GenBank/DDBJ databases">
        <title>Comparative genomics reveals the genomic features of Rhizophagus irregularis, R. cerebriforme, R. diaphanum and Gigaspora rosea, and their symbiotic lifestyle signature.</title>
        <authorList>
            <person name="Morin E."/>
            <person name="San Clemente H."/>
            <person name="Chen E.C.H."/>
            <person name="De La Providencia I."/>
            <person name="Hainaut M."/>
            <person name="Kuo A."/>
            <person name="Kohler A."/>
            <person name="Murat C."/>
            <person name="Tang N."/>
            <person name="Roy S."/>
            <person name="Loubradou J."/>
            <person name="Henrissat B."/>
            <person name="Grigoriev I.V."/>
            <person name="Corradi N."/>
            <person name="Roux C."/>
            <person name="Martin F.M."/>
        </authorList>
    </citation>
    <scope>NUCLEOTIDE SEQUENCE [LARGE SCALE GENOMIC DNA]</scope>
    <source>
        <strain evidence="4 5">DAOM 227022</strain>
    </source>
</reference>
<accession>A0A397S957</accession>
<evidence type="ECO:0000256" key="1">
    <source>
        <dbReference type="ARBA" id="ARBA00022630"/>
    </source>
</evidence>
<evidence type="ECO:0000256" key="2">
    <source>
        <dbReference type="ARBA" id="ARBA00023002"/>
    </source>
</evidence>
<dbReference type="GO" id="GO:0033539">
    <property type="term" value="P:fatty acid beta-oxidation using acyl-CoA dehydrogenase"/>
    <property type="evidence" value="ECO:0007669"/>
    <property type="project" value="TreeGrafter"/>
</dbReference>
<comment type="caution">
    <text evidence="4">The sequence shown here is derived from an EMBL/GenBank/DDBJ whole genome shotgun (WGS) entry which is preliminary data.</text>
</comment>
<keyword evidence="5" id="KW-1185">Reference proteome</keyword>
<dbReference type="PANTHER" id="PTHR48083">
    <property type="entry name" value="MEDIUM-CHAIN SPECIFIC ACYL-COA DEHYDROGENASE, MITOCHONDRIAL-RELATED"/>
    <property type="match status" value="1"/>
</dbReference>
<dbReference type="InterPro" id="IPR009075">
    <property type="entry name" value="AcylCo_DH/oxidase_C"/>
</dbReference>
<dbReference type="Gene3D" id="1.20.140.10">
    <property type="entry name" value="Butyryl-CoA Dehydrogenase, subunit A, domain 3"/>
    <property type="match status" value="1"/>
</dbReference>
<dbReference type="EMBL" id="QKYT01001426">
    <property type="protein sequence ID" value="RIA79251.1"/>
    <property type="molecule type" value="Genomic_DNA"/>
</dbReference>
<dbReference type="GO" id="GO:0005737">
    <property type="term" value="C:cytoplasm"/>
    <property type="evidence" value="ECO:0007669"/>
    <property type="project" value="TreeGrafter"/>
</dbReference>
<evidence type="ECO:0000313" key="4">
    <source>
        <dbReference type="EMBL" id="RIA79251.1"/>
    </source>
</evidence>
<dbReference type="STRING" id="658196.A0A397S957"/>
<dbReference type="AlphaFoldDB" id="A0A397S957"/>
<dbReference type="GO" id="GO:0003995">
    <property type="term" value="F:acyl-CoA dehydrogenase activity"/>
    <property type="evidence" value="ECO:0007669"/>
    <property type="project" value="TreeGrafter"/>
</dbReference>
<feature type="domain" description="Acyl-CoA dehydrogenase/oxidase C-terminal" evidence="3">
    <location>
        <begin position="1"/>
        <end position="58"/>
    </location>
</feature>
<gene>
    <name evidence="4" type="ORF">C1645_841158</name>
</gene>
<dbReference type="InterPro" id="IPR036250">
    <property type="entry name" value="AcylCo_DH-like_C"/>
</dbReference>
<protein>
    <recommendedName>
        <fullName evidence="3">Acyl-CoA dehydrogenase/oxidase C-terminal domain-containing protein</fullName>
    </recommendedName>
</protein>
<name>A0A397S957_9GLOM</name>
<sequence length="80" mass="8725">MAKAIIPSMMLKVLDRSIQAHGAGGLSEDFPLAAMYAGGRTLRIADGPDEVHIQQIGKLELRRAEGIRTVNEKLKLKSKL</sequence>
<dbReference type="InterPro" id="IPR050741">
    <property type="entry name" value="Acyl-CoA_dehydrogenase"/>
</dbReference>
<evidence type="ECO:0000259" key="3">
    <source>
        <dbReference type="Pfam" id="PF00441"/>
    </source>
</evidence>
<proteinExistence type="predicted"/>
<dbReference type="Pfam" id="PF00441">
    <property type="entry name" value="Acyl-CoA_dh_1"/>
    <property type="match status" value="1"/>
</dbReference>
<dbReference type="Proteomes" id="UP000265703">
    <property type="component" value="Unassembled WGS sequence"/>
</dbReference>
<dbReference type="OrthoDB" id="434771at2759"/>
<organism evidence="4 5">
    <name type="scientific">Glomus cerebriforme</name>
    <dbReference type="NCBI Taxonomy" id="658196"/>
    <lineage>
        <taxon>Eukaryota</taxon>
        <taxon>Fungi</taxon>
        <taxon>Fungi incertae sedis</taxon>
        <taxon>Mucoromycota</taxon>
        <taxon>Glomeromycotina</taxon>
        <taxon>Glomeromycetes</taxon>
        <taxon>Glomerales</taxon>
        <taxon>Glomeraceae</taxon>
        <taxon>Glomus</taxon>
    </lineage>
</organism>
<keyword evidence="1" id="KW-0285">Flavoprotein</keyword>
<dbReference type="PANTHER" id="PTHR48083:SF13">
    <property type="entry name" value="ACYL-COA DEHYDROGENASE FAMILY MEMBER 11"/>
    <property type="match status" value="1"/>
</dbReference>
<keyword evidence="2" id="KW-0560">Oxidoreductase</keyword>
<evidence type="ECO:0000313" key="5">
    <source>
        <dbReference type="Proteomes" id="UP000265703"/>
    </source>
</evidence>
<dbReference type="SUPFAM" id="SSF47203">
    <property type="entry name" value="Acyl-CoA dehydrogenase C-terminal domain-like"/>
    <property type="match status" value="1"/>
</dbReference>